<comment type="caution">
    <text evidence="11">The sequence shown here is derived from an EMBL/GenBank/DDBJ whole genome shotgun (WGS) entry which is preliminary data.</text>
</comment>
<proteinExistence type="predicted"/>
<dbReference type="InterPro" id="IPR007315">
    <property type="entry name" value="PIG-V/Gpi18"/>
</dbReference>
<dbReference type="PANTHER" id="PTHR12468">
    <property type="entry name" value="GPI MANNOSYLTRANSFERASE 2"/>
    <property type="match status" value="1"/>
</dbReference>
<evidence type="ECO:0000313" key="11">
    <source>
        <dbReference type="EMBL" id="MBC8335729.1"/>
    </source>
</evidence>
<feature type="transmembrane region" description="Helical" evidence="10">
    <location>
        <begin position="168"/>
        <end position="195"/>
    </location>
</feature>
<feature type="transmembrane region" description="Helical" evidence="10">
    <location>
        <begin position="131"/>
        <end position="156"/>
    </location>
</feature>
<keyword evidence="6 10" id="KW-0812">Transmembrane</keyword>
<feature type="transmembrane region" description="Helical" evidence="10">
    <location>
        <begin position="101"/>
        <end position="119"/>
    </location>
</feature>
<evidence type="ECO:0000256" key="2">
    <source>
        <dbReference type="ARBA" id="ARBA00004687"/>
    </source>
</evidence>
<evidence type="ECO:0000256" key="1">
    <source>
        <dbReference type="ARBA" id="ARBA00004477"/>
    </source>
</evidence>
<evidence type="ECO:0000256" key="4">
    <source>
        <dbReference type="ARBA" id="ARBA00022676"/>
    </source>
</evidence>
<name>A0A8J6TJ77_9CHLR</name>
<evidence type="ECO:0000256" key="9">
    <source>
        <dbReference type="ARBA" id="ARBA00023136"/>
    </source>
</evidence>
<dbReference type="GO" id="GO:0031501">
    <property type="term" value="C:mannosyltransferase complex"/>
    <property type="evidence" value="ECO:0007669"/>
    <property type="project" value="TreeGrafter"/>
</dbReference>
<comment type="pathway">
    <text evidence="2">Glycolipid biosynthesis; glycosylphosphatidylinositol-anchor biosynthesis.</text>
</comment>
<comment type="subcellular location">
    <subcellularLocation>
        <location evidence="1">Endoplasmic reticulum membrane</location>
        <topology evidence="1">Multi-pass membrane protein</topology>
    </subcellularLocation>
</comment>
<evidence type="ECO:0000256" key="7">
    <source>
        <dbReference type="ARBA" id="ARBA00022824"/>
    </source>
</evidence>
<evidence type="ECO:0000256" key="5">
    <source>
        <dbReference type="ARBA" id="ARBA00022679"/>
    </source>
</evidence>
<dbReference type="GO" id="GO:0006506">
    <property type="term" value="P:GPI anchor biosynthetic process"/>
    <property type="evidence" value="ECO:0007669"/>
    <property type="project" value="UniProtKB-UniPathway"/>
</dbReference>
<evidence type="ECO:0000313" key="12">
    <source>
        <dbReference type="Proteomes" id="UP000614469"/>
    </source>
</evidence>
<evidence type="ECO:0000256" key="3">
    <source>
        <dbReference type="ARBA" id="ARBA00022502"/>
    </source>
</evidence>
<dbReference type="Proteomes" id="UP000614469">
    <property type="component" value="Unassembled WGS sequence"/>
</dbReference>
<dbReference type="EMBL" id="JACNJN010000120">
    <property type="protein sequence ID" value="MBC8335729.1"/>
    <property type="molecule type" value="Genomic_DNA"/>
</dbReference>
<organism evidence="11 12">
    <name type="scientific">Candidatus Desulfolinea nitratireducens</name>
    <dbReference type="NCBI Taxonomy" id="2841698"/>
    <lineage>
        <taxon>Bacteria</taxon>
        <taxon>Bacillati</taxon>
        <taxon>Chloroflexota</taxon>
        <taxon>Anaerolineae</taxon>
        <taxon>Anaerolineales</taxon>
        <taxon>Anaerolineales incertae sedis</taxon>
        <taxon>Candidatus Desulfolinea</taxon>
    </lineage>
</organism>
<accession>A0A8J6TJ77</accession>
<keyword evidence="4" id="KW-0328">Glycosyltransferase</keyword>
<dbReference type="PANTHER" id="PTHR12468:SF2">
    <property type="entry name" value="GPI MANNOSYLTRANSFERASE 2"/>
    <property type="match status" value="1"/>
</dbReference>
<feature type="transmembrane region" description="Helical" evidence="10">
    <location>
        <begin position="338"/>
        <end position="354"/>
    </location>
</feature>
<feature type="transmembrane region" description="Helical" evidence="10">
    <location>
        <begin position="383"/>
        <end position="405"/>
    </location>
</feature>
<evidence type="ECO:0008006" key="13">
    <source>
        <dbReference type="Google" id="ProtNLM"/>
    </source>
</evidence>
<evidence type="ECO:0000256" key="10">
    <source>
        <dbReference type="SAM" id="Phobius"/>
    </source>
</evidence>
<dbReference type="GO" id="GO:0004376">
    <property type="term" value="F:GPI mannosyltransferase activity"/>
    <property type="evidence" value="ECO:0007669"/>
    <property type="project" value="InterPro"/>
</dbReference>
<evidence type="ECO:0000256" key="8">
    <source>
        <dbReference type="ARBA" id="ARBA00022989"/>
    </source>
</evidence>
<keyword evidence="9 10" id="KW-0472">Membrane</keyword>
<feature type="transmembrane region" description="Helical" evidence="10">
    <location>
        <begin position="280"/>
        <end position="299"/>
    </location>
</feature>
<keyword evidence="3" id="KW-0337">GPI-anchor biosynthesis</keyword>
<dbReference type="GO" id="GO:0016020">
    <property type="term" value="C:membrane"/>
    <property type="evidence" value="ECO:0007669"/>
    <property type="project" value="GOC"/>
</dbReference>
<feature type="transmembrane region" description="Helical" evidence="10">
    <location>
        <begin position="207"/>
        <end position="235"/>
    </location>
</feature>
<feature type="transmembrane region" description="Helical" evidence="10">
    <location>
        <begin position="311"/>
        <end position="331"/>
    </location>
</feature>
<evidence type="ECO:0000256" key="6">
    <source>
        <dbReference type="ARBA" id="ARBA00022692"/>
    </source>
</evidence>
<protein>
    <recommendedName>
        <fullName evidence="13">Glycosyltransferase RgtA/B/C/D-like domain-containing protein</fullName>
    </recommendedName>
</protein>
<sequence>MNAKQKIILLWLFWAIILIGFQATVQARYEPKRPDKVLQWTANETTRVFNKDQPYLIDPFMNNQVAWDSEFYISISLAGYDDPVLRSIGDFEWSRTPEGDFSLNYAFLPFYPFVMRLLYYPLSILGLTDVATATLAGVLVSLLGTLGAMLALYGLVEPHLEDSGGMRAVFYLVIFPTGFFLAQVYTEGLFVGLAFGSLALLKRKKLLWAAVLAVFATWTRAVGGALLIALLWFWVKETDWQNFQWRDLGRGMIALLPLGAFLAWKFSPWGRAFSIVEDQFFGRGIFLIRSSLSNWALGYRSIFANNLQTRVFYLIEFAATLLGLVACFATLRRYPAEALFGLAVIGISFFSGQAQGMPRYVIAVPSVFIFLATLGKNEIFDRAWTVGSVLLMGMLAALYAFNFWVA</sequence>
<feature type="transmembrane region" description="Helical" evidence="10">
    <location>
        <begin position="247"/>
        <end position="268"/>
    </location>
</feature>
<keyword evidence="8 10" id="KW-1133">Transmembrane helix</keyword>
<gene>
    <name evidence="11" type="ORF">H8E29_10710</name>
</gene>
<dbReference type="UniPathway" id="UPA00196"/>
<dbReference type="GO" id="GO:0000009">
    <property type="term" value="F:alpha-1,6-mannosyltransferase activity"/>
    <property type="evidence" value="ECO:0007669"/>
    <property type="project" value="InterPro"/>
</dbReference>
<dbReference type="AlphaFoldDB" id="A0A8J6TJ77"/>
<keyword evidence="5" id="KW-0808">Transferase</keyword>
<keyword evidence="7" id="KW-0256">Endoplasmic reticulum</keyword>
<reference evidence="11 12" key="1">
    <citation type="submission" date="2020-08" db="EMBL/GenBank/DDBJ databases">
        <title>Bridging the membrane lipid divide: bacteria of the FCB group superphylum have the potential to synthesize archaeal ether lipids.</title>
        <authorList>
            <person name="Villanueva L."/>
            <person name="Von Meijenfeldt F.A.B."/>
            <person name="Westbye A.B."/>
            <person name="Yadav S."/>
            <person name="Hopmans E.C."/>
            <person name="Dutilh B.E."/>
            <person name="Sinninghe Damste J.S."/>
        </authorList>
    </citation>
    <scope>NUCLEOTIDE SEQUENCE [LARGE SCALE GENOMIC DNA]</scope>
    <source>
        <strain evidence="11">NIOZ-UU36</strain>
    </source>
</reference>